<dbReference type="SMART" id="SM00065">
    <property type="entry name" value="GAF"/>
    <property type="match status" value="1"/>
</dbReference>
<evidence type="ECO:0000256" key="3">
    <source>
        <dbReference type="ARBA" id="ARBA00023015"/>
    </source>
</evidence>
<evidence type="ECO:0000256" key="1">
    <source>
        <dbReference type="ARBA" id="ARBA00022679"/>
    </source>
</evidence>
<organism evidence="6 7">
    <name type="scientific">Jiangella aurantiaca</name>
    <dbReference type="NCBI Taxonomy" id="2530373"/>
    <lineage>
        <taxon>Bacteria</taxon>
        <taxon>Bacillati</taxon>
        <taxon>Actinomycetota</taxon>
        <taxon>Actinomycetes</taxon>
        <taxon>Jiangellales</taxon>
        <taxon>Jiangellaceae</taxon>
        <taxon>Jiangella</taxon>
    </lineage>
</organism>
<dbReference type="SUPFAM" id="SSF55781">
    <property type="entry name" value="GAF domain-like"/>
    <property type="match status" value="1"/>
</dbReference>
<dbReference type="InterPro" id="IPR003018">
    <property type="entry name" value="GAF"/>
</dbReference>
<dbReference type="SMART" id="SM01012">
    <property type="entry name" value="ANTAR"/>
    <property type="match status" value="1"/>
</dbReference>
<dbReference type="Pfam" id="PF03861">
    <property type="entry name" value="ANTAR"/>
    <property type="match status" value="1"/>
</dbReference>
<comment type="caution">
    <text evidence="6">The sequence shown here is derived from an EMBL/GenBank/DDBJ whole genome shotgun (WGS) entry which is preliminary data.</text>
</comment>
<proteinExistence type="predicted"/>
<dbReference type="PROSITE" id="PS50921">
    <property type="entry name" value="ANTAR"/>
    <property type="match status" value="1"/>
</dbReference>
<dbReference type="InterPro" id="IPR036388">
    <property type="entry name" value="WH-like_DNA-bd_sf"/>
</dbReference>
<keyword evidence="7" id="KW-1185">Reference proteome</keyword>
<dbReference type="GO" id="GO:0016301">
    <property type="term" value="F:kinase activity"/>
    <property type="evidence" value="ECO:0007669"/>
    <property type="project" value="UniProtKB-KW"/>
</dbReference>
<dbReference type="GO" id="GO:0003723">
    <property type="term" value="F:RNA binding"/>
    <property type="evidence" value="ECO:0007669"/>
    <property type="project" value="InterPro"/>
</dbReference>
<evidence type="ECO:0000256" key="4">
    <source>
        <dbReference type="ARBA" id="ARBA00023163"/>
    </source>
</evidence>
<dbReference type="Gene3D" id="3.30.450.40">
    <property type="match status" value="1"/>
</dbReference>
<feature type="domain" description="ANTAR" evidence="5">
    <location>
        <begin position="187"/>
        <end position="248"/>
    </location>
</feature>
<keyword evidence="3" id="KW-0805">Transcription regulation</keyword>
<reference evidence="6 7" key="1">
    <citation type="submission" date="2019-02" db="EMBL/GenBank/DDBJ databases">
        <title>Draft genome sequences of novel Actinobacteria.</title>
        <authorList>
            <person name="Sahin N."/>
            <person name="Ay H."/>
            <person name="Saygin H."/>
        </authorList>
    </citation>
    <scope>NUCLEOTIDE SEQUENCE [LARGE SCALE GENOMIC DNA]</scope>
    <source>
        <strain evidence="6 7">8K307</strain>
    </source>
</reference>
<dbReference type="InterPro" id="IPR029016">
    <property type="entry name" value="GAF-like_dom_sf"/>
</dbReference>
<name>A0A4V2YSZ3_9ACTN</name>
<evidence type="ECO:0000313" key="6">
    <source>
        <dbReference type="EMBL" id="TDD71877.1"/>
    </source>
</evidence>
<dbReference type="SUPFAM" id="SSF52172">
    <property type="entry name" value="CheY-like"/>
    <property type="match status" value="1"/>
</dbReference>
<dbReference type="InterPro" id="IPR012074">
    <property type="entry name" value="GAF_ANTAR"/>
</dbReference>
<dbReference type="PIRSF" id="PIRSF036625">
    <property type="entry name" value="GAF_ANTAR"/>
    <property type="match status" value="1"/>
</dbReference>
<dbReference type="Pfam" id="PF13185">
    <property type="entry name" value="GAF_2"/>
    <property type="match status" value="1"/>
</dbReference>
<accession>A0A4V2YSZ3</accession>
<evidence type="ECO:0000313" key="7">
    <source>
        <dbReference type="Proteomes" id="UP000295217"/>
    </source>
</evidence>
<dbReference type="AlphaFoldDB" id="A0A4V2YSZ3"/>
<sequence length="257" mass="28049">MSTWRLTTGTEGPGSAVAERMSVTTREAAGRDSLAYLLGKAAMDVGMQADLGATIGAVARNAVEIIGGVAGSSALFSSRRWRLNLSAATTARVGEADERQFETGDGPSYAAMRQATVVTVRDTAVEQRWRRWASASCELGLRSMVAVPLDLSPYHWAVMSVYWDRPDQPSRENVAAAALFAPHAAVAITNAWQSSMLREAIQSRHQIGLAQGILMERLGLDARQSFDVLRRHSRDNNIKLNRIAKHVVETRSLRGSW</sequence>
<protein>
    <submittedName>
        <fullName evidence="6">ANTAR domain-containing protein</fullName>
    </submittedName>
</protein>
<evidence type="ECO:0000256" key="2">
    <source>
        <dbReference type="ARBA" id="ARBA00022777"/>
    </source>
</evidence>
<keyword evidence="1" id="KW-0808">Transferase</keyword>
<keyword evidence="4" id="KW-0804">Transcription</keyword>
<dbReference type="Proteomes" id="UP000295217">
    <property type="component" value="Unassembled WGS sequence"/>
</dbReference>
<dbReference type="Gene3D" id="1.10.10.10">
    <property type="entry name" value="Winged helix-like DNA-binding domain superfamily/Winged helix DNA-binding domain"/>
    <property type="match status" value="1"/>
</dbReference>
<dbReference type="OrthoDB" id="3688893at2"/>
<dbReference type="InterPro" id="IPR005561">
    <property type="entry name" value="ANTAR"/>
</dbReference>
<gene>
    <name evidence="6" type="ORF">E1262_03865</name>
</gene>
<dbReference type="InterPro" id="IPR011006">
    <property type="entry name" value="CheY-like_superfamily"/>
</dbReference>
<keyword evidence="2" id="KW-0418">Kinase</keyword>
<evidence type="ECO:0000259" key="5">
    <source>
        <dbReference type="PROSITE" id="PS50921"/>
    </source>
</evidence>
<dbReference type="EMBL" id="SMLB01000004">
    <property type="protein sequence ID" value="TDD71877.1"/>
    <property type="molecule type" value="Genomic_DNA"/>
</dbReference>